<organism evidence="7 8">
    <name type="scientific">Lachnellula arida</name>
    <dbReference type="NCBI Taxonomy" id="1316785"/>
    <lineage>
        <taxon>Eukaryota</taxon>
        <taxon>Fungi</taxon>
        <taxon>Dikarya</taxon>
        <taxon>Ascomycota</taxon>
        <taxon>Pezizomycotina</taxon>
        <taxon>Leotiomycetes</taxon>
        <taxon>Helotiales</taxon>
        <taxon>Lachnaceae</taxon>
        <taxon>Lachnellula</taxon>
    </lineage>
</organism>
<evidence type="ECO:0000256" key="4">
    <source>
        <dbReference type="ARBA" id="ARBA00023004"/>
    </source>
</evidence>
<dbReference type="GO" id="GO:0020037">
    <property type="term" value="F:heme binding"/>
    <property type="evidence" value="ECO:0007669"/>
    <property type="project" value="InterPro"/>
</dbReference>
<evidence type="ECO:0000256" key="6">
    <source>
        <dbReference type="PIRSR" id="PIRSR602401-1"/>
    </source>
</evidence>
<dbReference type="InterPro" id="IPR036396">
    <property type="entry name" value="Cyt_P450_sf"/>
</dbReference>
<dbReference type="InterPro" id="IPR002401">
    <property type="entry name" value="Cyt_P450_E_grp-I"/>
</dbReference>
<comment type="caution">
    <text evidence="7">The sequence shown here is derived from an EMBL/GenBank/DDBJ whole genome shotgun (WGS) entry which is preliminary data.</text>
</comment>
<dbReference type="GO" id="GO:0016705">
    <property type="term" value="F:oxidoreductase activity, acting on paired donors, with incorporation or reduction of molecular oxygen"/>
    <property type="evidence" value="ECO:0007669"/>
    <property type="project" value="InterPro"/>
</dbReference>
<keyword evidence="5 7" id="KW-0503">Monooxygenase</keyword>
<evidence type="ECO:0000313" key="8">
    <source>
        <dbReference type="Proteomes" id="UP000469559"/>
    </source>
</evidence>
<evidence type="ECO:0000256" key="2">
    <source>
        <dbReference type="ARBA" id="ARBA00022723"/>
    </source>
</evidence>
<dbReference type="PANTHER" id="PTHR46300:SF2">
    <property type="entry name" value="CYTOCHROME P450 MONOOXYGENASE ALNH-RELATED"/>
    <property type="match status" value="1"/>
</dbReference>
<dbReference type="EMBL" id="QGMF01000086">
    <property type="protein sequence ID" value="TVY19804.1"/>
    <property type="molecule type" value="Genomic_DNA"/>
</dbReference>
<keyword evidence="3" id="KW-0560">Oxidoreductase</keyword>
<evidence type="ECO:0000313" key="7">
    <source>
        <dbReference type="EMBL" id="TVY19804.1"/>
    </source>
</evidence>
<dbReference type="Proteomes" id="UP000469559">
    <property type="component" value="Unassembled WGS sequence"/>
</dbReference>
<dbReference type="Pfam" id="PF00067">
    <property type="entry name" value="p450"/>
    <property type="match status" value="1"/>
</dbReference>
<comment type="cofactor">
    <cofactor evidence="6">
        <name>heme</name>
        <dbReference type="ChEBI" id="CHEBI:30413"/>
    </cofactor>
</comment>
<evidence type="ECO:0000256" key="1">
    <source>
        <dbReference type="ARBA" id="ARBA00010617"/>
    </source>
</evidence>
<dbReference type="PANTHER" id="PTHR46300">
    <property type="entry name" value="P450, PUTATIVE (EUROFUNG)-RELATED-RELATED"/>
    <property type="match status" value="1"/>
</dbReference>
<evidence type="ECO:0000256" key="5">
    <source>
        <dbReference type="ARBA" id="ARBA00023033"/>
    </source>
</evidence>
<comment type="similarity">
    <text evidence="1">Belongs to the cytochrome P450 family.</text>
</comment>
<keyword evidence="6" id="KW-0349">Heme</keyword>
<keyword evidence="4 6" id="KW-0408">Iron</keyword>
<feature type="binding site" description="axial binding residue" evidence="6">
    <location>
        <position position="426"/>
    </location>
    <ligand>
        <name>heme</name>
        <dbReference type="ChEBI" id="CHEBI:30413"/>
    </ligand>
    <ligandPart>
        <name>Fe</name>
        <dbReference type="ChEBI" id="CHEBI:18248"/>
    </ligandPart>
</feature>
<accession>A0A8T9BI97</accession>
<gene>
    <name evidence="7" type="primary">patH_1</name>
    <name evidence="7" type="ORF">LARI1_G003047</name>
</gene>
<dbReference type="PRINTS" id="PR00463">
    <property type="entry name" value="EP450I"/>
</dbReference>
<sequence>MPSVICVAPGPRTLPFIGNLHQLPKSYTHIKFTEWARQYGGLYTLKLGNATMAVITDRKIVKDTTEKKSNIYSHRPASYISHDLITKGNHLLVMFYGDKWRKFRRLIHQHLMESMVERDHLPVINAEAVQLVRDYMLYPEDHMLHPKRFSNSISNAIVFGIRTPHARAPYMTRLYSLMESWSELMETGNTPPVDIFPWLKTLPQKLFGNYKTRSRKVGSQMETLYEDVLQEVLKRRETRNIGSFMDRVLDQMDKVQLPRDQLRFIGGVLMEGGSDTSSSLILAIVQALILNPEVQRKAHHELASVVGEERSPQWSDMGRLPYINMIVKEGHRWRPILPLCFPHALGQGDLPHPQANDWVDGKFLPKGTTIIVNTWGMHMDPQTWDNPEGFNPDRYSSHPKLAPEYVAGSDWEKRDHYGYGVGRRICPGMYLAERNMILAIAKLIWAFRFERQAQPQVGLPLPVDPDPVTGYHHGFLYCPKEYGCTPVVRSEKIQKTILREFDEVEREVFSRFDGRD</sequence>
<dbReference type="CDD" id="cd11065">
    <property type="entry name" value="CYP64-like"/>
    <property type="match status" value="1"/>
</dbReference>
<protein>
    <submittedName>
        <fullName evidence="7">Cytochrome P450 monooxygenase patH</fullName>
    </submittedName>
</protein>
<keyword evidence="8" id="KW-1185">Reference proteome</keyword>
<dbReference type="GO" id="GO:0005506">
    <property type="term" value="F:iron ion binding"/>
    <property type="evidence" value="ECO:0007669"/>
    <property type="project" value="InterPro"/>
</dbReference>
<dbReference type="AlphaFoldDB" id="A0A8T9BI97"/>
<dbReference type="SUPFAM" id="SSF48264">
    <property type="entry name" value="Cytochrome P450"/>
    <property type="match status" value="1"/>
</dbReference>
<dbReference type="GO" id="GO:0004497">
    <property type="term" value="F:monooxygenase activity"/>
    <property type="evidence" value="ECO:0007669"/>
    <property type="project" value="UniProtKB-KW"/>
</dbReference>
<keyword evidence="2 6" id="KW-0479">Metal-binding</keyword>
<reference evidence="7 8" key="1">
    <citation type="submission" date="2018-05" db="EMBL/GenBank/DDBJ databases">
        <title>Whole genome sequencing for identification of molecular markers to develop diagnostic detection tools for the regulated plant pathogen Lachnellula willkommii.</title>
        <authorList>
            <person name="Giroux E."/>
            <person name="Bilodeau G."/>
        </authorList>
    </citation>
    <scope>NUCLEOTIDE SEQUENCE [LARGE SCALE GENOMIC DNA]</scope>
    <source>
        <strain evidence="7 8">CBS 203.66</strain>
    </source>
</reference>
<dbReference type="InterPro" id="IPR050364">
    <property type="entry name" value="Cytochrome_P450_fung"/>
</dbReference>
<name>A0A8T9BI97_9HELO</name>
<dbReference type="OrthoDB" id="1103324at2759"/>
<dbReference type="InterPro" id="IPR001128">
    <property type="entry name" value="Cyt_P450"/>
</dbReference>
<proteinExistence type="inferred from homology"/>
<dbReference type="Gene3D" id="1.10.630.10">
    <property type="entry name" value="Cytochrome P450"/>
    <property type="match status" value="1"/>
</dbReference>
<evidence type="ECO:0000256" key="3">
    <source>
        <dbReference type="ARBA" id="ARBA00023002"/>
    </source>
</evidence>